<reference evidence="1" key="1">
    <citation type="journal article" date="2015" name="Nature">
        <title>Complex archaea that bridge the gap between prokaryotes and eukaryotes.</title>
        <authorList>
            <person name="Spang A."/>
            <person name="Saw J.H."/>
            <person name="Jorgensen S.L."/>
            <person name="Zaremba-Niedzwiedzka K."/>
            <person name="Martijn J."/>
            <person name="Lind A.E."/>
            <person name="van Eijk R."/>
            <person name="Schleper C."/>
            <person name="Guy L."/>
            <person name="Ettema T.J."/>
        </authorList>
    </citation>
    <scope>NUCLEOTIDE SEQUENCE</scope>
</reference>
<gene>
    <name evidence="1" type="ORF">LCGC14_1438700</name>
</gene>
<dbReference type="AlphaFoldDB" id="A0A0F9M1V1"/>
<dbReference type="EMBL" id="LAZR01009779">
    <property type="protein sequence ID" value="KKM70640.1"/>
    <property type="molecule type" value="Genomic_DNA"/>
</dbReference>
<name>A0A0F9M1V1_9ZZZZ</name>
<comment type="caution">
    <text evidence="1">The sequence shown here is derived from an EMBL/GenBank/DDBJ whole genome shotgun (WGS) entry which is preliminary data.</text>
</comment>
<proteinExistence type="predicted"/>
<organism evidence="1">
    <name type="scientific">marine sediment metagenome</name>
    <dbReference type="NCBI Taxonomy" id="412755"/>
    <lineage>
        <taxon>unclassified sequences</taxon>
        <taxon>metagenomes</taxon>
        <taxon>ecological metagenomes</taxon>
    </lineage>
</organism>
<sequence length="62" mass="6982">MNKRPVCAAWVVGTTEKCTKPAIYYIQWDDGQSAVCGLCARRYLASALHPLRLKDWKPDKGT</sequence>
<evidence type="ECO:0000313" key="1">
    <source>
        <dbReference type="EMBL" id="KKM70640.1"/>
    </source>
</evidence>
<accession>A0A0F9M1V1</accession>
<protein>
    <submittedName>
        <fullName evidence="1">Uncharacterized protein</fullName>
    </submittedName>
</protein>